<dbReference type="InterPro" id="IPR001487">
    <property type="entry name" value="Bromodomain"/>
</dbReference>
<dbReference type="GO" id="GO:0005634">
    <property type="term" value="C:nucleus"/>
    <property type="evidence" value="ECO:0007669"/>
    <property type="project" value="TreeGrafter"/>
</dbReference>
<dbReference type="OrthoDB" id="21449at2759"/>
<name>F8P1V8_SERL9</name>
<evidence type="ECO:0000259" key="4">
    <source>
        <dbReference type="PROSITE" id="PS50014"/>
    </source>
</evidence>
<feature type="compositionally biased region" description="Low complexity" evidence="3">
    <location>
        <begin position="35"/>
        <end position="45"/>
    </location>
</feature>
<dbReference type="CDD" id="cd04369">
    <property type="entry name" value="Bromodomain"/>
    <property type="match status" value="1"/>
</dbReference>
<dbReference type="RefSeq" id="XP_007320376.1">
    <property type="nucleotide sequence ID" value="XM_007320314.1"/>
</dbReference>
<dbReference type="InterPro" id="IPR036427">
    <property type="entry name" value="Bromodomain-like_sf"/>
</dbReference>
<sequence length="762" mass="83904">MEDFQYLSANENYAESSLSTPPSRQNGTHSSGITLVLPPLKLGRPVKGGKKVKSKNGSSLQDPEVRKIPRPVKLKPLKEVLTKLITQIKKRDRKDDYAFFISPVDPAQIPGYADVIKRPMDLGTMSAKADFRLVTSNAKTFNPPGTIYHSEADRIEVWGLDHISKAAGTVIEYETDWNIEIEQDDEAALNVDDDDDGAHTMTPMDVDGSAAASPAPSLMTPVTQTKRGPRGPYKKGAAPTISESIDAEGRLPGSKDGLGAFPPESDWAKMMLSLKLKGKRYRTKKERLRMEKGGPPYCPDGSLDYTEMEDPFSILSSLVPDSPRRPQLTPLYPPLPPEVSSEGSLPPPISAPLKRPFLEISTTTKDTSSVLPNKRRRHWTIMRNAPARGKVKEKDDECFTPAWKVPREPNNTDYGSFGTLVGEVAEETGAKDVSTALGSENKLFSAIRSSVESKISDSENGADASSTGDEYWTDGRAVEAEQYITDIVFGGVDGWAYVRSLAAFMDGSDLSVNMTVYRQDDVSYPLGKPLVDYVSDMILDPITEGRHSVLREIAAHLYDCARPVSPSLSSQLSTSLTIYPPAFKELNALRQIYAQQLEMATLIRGPAELFVAENEWAGASYKEERRKRMEQERERALEASLTKNAAEYLALAIKSHKEDETPTSNLALYEGPDVMDHALTFSADAIMELSGRIDERESQVKAEPDVEEGGSIDVMGAHDEDPSLRKIRLNLLALAKRAPLDKIANLPADLVPPHIRNYVPTI</sequence>
<feature type="compositionally biased region" description="Polar residues" evidence="3">
    <location>
        <begin position="7"/>
        <end position="33"/>
    </location>
</feature>
<keyword evidence="1 2" id="KW-0103">Bromodomain</keyword>
<dbReference type="GO" id="GO:0006325">
    <property type="term" value="P:chromatin organization"/>
    <property type="evidence" value="ECO:0007669"/>
    <property type="project" value="UniProtKB-ARBA"/>
</dbReference>
<dbReference type="PANTHER" id="PTHR22881:SF27">
    <property type="entry name" value="BROMODOMAIN CONTAINING 7_9"/>
    <property type="match status" value="1"/>
</dbReference>
<feature type="region of interest" description="Disordered" evidence="3">
    <location>
        <begin position="1"/>
        <end position="63"/>
    </location>
</feature>
<feature type="region of interest" description="Disordered" evidence="3">
    <location>
        <begin position="194"/>
        <end position="238"/>
    </location>
</feature>
<dbReference type="GO" id="GO:0006357">
    <property type="term" value="P:regulation of transcription by RNA polymerase II"/>
    <property type="evidence" value="ECO:0007669"/>
    <property type="project" value="TreeGrafter"/>
</dbReference>
<dbReference type="Gene3D" id="1.20.920.10">
    <property type="entry name" value="Bromodomain-like"/>
    <property type="match status" value="1"/>
</dbReference>
<evidence type="ECO:0000256" key="3">
    <source>
        <dbReference type="SAM" id="MobiDB-lite"/>
    </source>
</evidence>
<dbReference type="SMART" id="SM00297">
    <property type="entry name" value="BROMO"/>
    <property type="match status" value="1"/>
</dbReference>
<dbReference type="PANTHER" id="PTHR22881">
    <property type="entry name" value="BROMODOMAIN CONTAINING PROTEIN"/>
    <property type="match status" value="1"/>
</dbReference>
<dbReference type="PRINTS" id="PR00503">
    <property type="entry name" value="BROMODOMAIN"/>
</dbReference>
<organism>
    <name type="scientific">Serpula lacrymans var. lacrymans (strain S7.9)</name>
    <name type="common">Dry rot fungus</name>
    <dbReference type="NCBI Taxonomy" id="578457"/>
    <lineage>
        <taxon>Eukaryota</taxon>
        <taxon>Fungi</taxon>
        <taxon>Dikarya</taxon>
        <taxon>Basidiomycota</taxon>
        <taxon>Agaricomycotina</taxon>
        <taxon>Agaricomycetes</taxon>
        <taxon>Agaricomycetidae</taxon>
        <taxon>Boletales</taxon>
        <taxon>Coniophorineae</taxon>
        <taxon>Serpulaceae</taxon>
        <taxon>Serpula</taxon>
    </lineage>
</organism>
<proteinExistence type="predicted"/>
<dbReference type="EMBL" id="GL945436">
    <property type="protein sequence ID" value="EGO23136.1"/>
    <property type="molecule type" value="Genomic_DNA"/>
</dbReference>
<evidence type="ECO:0000256" key="1">
    <source>
        <dbReference type="ARBA" id="ARBA00023117"/>
    </source>
</evidence>
<dbReference type="HOGENOM" id="CLU_017445_0_0_1"/>
<dbReference type="KEGG" id="sla:SERLADRAFT_416584"/>
<dbReference type="GeneID" id="18813498"/>
<feature type="domain" description="Bromo" evidence="4">
    <location>
        <begin position="92"/>
        <end position="149"/>
    </location>
</feature>
<protein>
    <recommendedName>
        <fullName evidence="4">Bromo domain-containing protein</fullName>
    </recommendedName>
</protein>
<gene>
    <name evidence="5" type="ORF">SERLADRAFT_416584</name>
</gene>
<accession>F8P1V8</accession>
<dbReference type="AlphaFoldDB" id="F8P1V8"/>
<reference evidence="5" key="1">
    <citation type="submission" date="2011-04" db="EMBL/GenBank/DDBJ databases">
        <title>Evolution of plant cell wall degrading machinery underlies the functional diversity of forest fungi.</title>
        <authorList>
            <consortium name="US DOE Joint Genome Institute (JGI-PGF)"/>
            <person name="Eastwood D.C."/>
            <person name="Floudas D."/>
            <person name="Binder M."/>
            <person name="Majcherczyk A."/>
            <person name="Schneider P."/>
            <person name="Aerts A."/>
            <person name="Asiegbu F.O."/>
            <person name="Baker S.E."/>
            <person name="Barry K."/>
            <person name="Bendiksby M."/>
            <person name="Blumentritt M."/>
            <person name="Coutinho P.M."/>
            <person name="Cullen D."/>
            <person name="Cullen D."/>
            <person name="Gathman A."/>
            <person name="Goodell B."/>
            <person name="Henrissat B."/>
            <person name="Ihrmark K."/>
            <person name="Kauserud H."/>
            <person name="Kohler A."/>
            <person name="LaButti K."/>
            <person name="Lapidus A."/>
            <person name="Lavin J.L."/>
            <person name="Lee Y.-H."/>
            <person name="Lindquist E."/>
            <person name="Lilly W."/>
            <person name="Lucas S."/>
            <person name="Morin E."/>
            <person name="Murat C."/>
            <person name="Oguiza J.A."/>
            <person name="Park J."/>
            <person name="Pisabarro A.G."/>
            <person name="Riley R."/>
            <person name="Rosling A."/>
            <person name="Salamov A."/>
            <person name="Schmidt O."/>
            <person name="Schmutz J."/>
            <person name="Skrede I."/>
            <person name="Stenlid J."/>
            <person name="Wiebenga A."/>
            <person name="Xie X."/>
            <person name="Kues U."/>
            <person name="Hibbett D.S."/>
            <person name="Hoffmeister D."/>
            <person name="Hogberg N."/>
            <person name="Martin F."/>
            <person name="Grigoriev I.V."/>
            <person name="Watkinson S.C."/>
        </authorList>
    </citation>
    <scope>NUCLEOTIDE SEQUENCE</scope>
    <source>
        <strain evidence="5">S7.9</strain>
    </source>
</reference>
<evidence type="ECO:0000256" key="2">
    <source>
        <dbReference type="PROSITE-ProRule" id="PRU00035"/>
    </source>
</evidence>
<evidence type="ECO:0000313" key="5">
    <source>
        <dbReference type="EMBL" id="EGO23136.1"/>
    </source>
</evidence>
<dbReference type="InterPro" id="IPR051831">
    <property type="entry name" value="Bromodomain_contain_prot"/>
</dbReference>
<dbReference type="SUPFAM" id="SSF47370">
    <property type="entry name" value="Bromodomain"/>
    <property type="match status" value="1"/>
</dbReference>
<dbReference type="Pfam" id="PF00439">
    <property type="entry name" value="Bromodomain"/>
    <property type="match status" value="1"/>
</dbReference>
<dbReference type="PROSITE" id="PS50014">
    <property type="entry name" value="BROMODOMAIN_2"/>
    <property type="match status" value="1"/>
</dbReference>
<dbReference type="Proteomes" id="UP000008064">
    <property type="component" value="Unassembled WGS sequence"/>
</dbReference>